<keyword evidence="5 9" id="KW-0269">Exonuclease</keyword>
<feature type="domain" description="DDH" evidence="6">
    <location>
        <begin position="83"/>
        <end position="210"/>
    </location>
</feature>
<protein>
    <recommendedName>
        <fullName evidence="2">Single-stranded-DNA-specific exonuclease RecJ</fullName>
    </recommendedName>
</protein>
<dbReference type="Proteomes" id="UP000824044">
    <property type="component" value="Unassembled WGS sequence"/>
</dbReference>
<proteinExistence type="inferred from homology"/>
<dbReference type="GO" id="GO:0006281">
    <property type="term" value="P:DNA repair"/>
    <property type="evidence" value="ECO:0007669"/>
    <property type="project" value="InterPro"/>
</dbReference>
<dbReference type="GO" id="GO:0003676">
    <property type="term" value="F:nucleic acid binding"/>
    <property type="evidence" value="ECO:0007669"/>
    <property type="project" value="InterPro"/>
</dbReference>
<organism evidence="9 10">
    <name type="scientific">Candidatus Gallimonas intestinigallinarum</name>
    <dbReference type="NCBI Taxonomy" id="2838604"/>
    <lineage>
        <taxon>Bacteria</taxon>
        <taxon>Bacillati</taxon>
        <taxon>Bacillota</taxon>
        <taxon>Clostridia</taxon>
        <taxon>Candidatus Gallimonas</taxon>
    </lineage>
</organism>
<dbReference type="PANTHER" id="PTHR30255:SF2">
    <property type="entry name" value="SINGLE-STRANDED-DNA-SPECIFIC EXONUCLEASE RECJ"/>
    <property type="match status" value="1"/>
</dbReference>
<evidence type="ECO:0000256" key="3">
    <source>
        <dbReference type="ARBA" id="ARBA00022722"/>
    </source>
</evidence>
<evidence type="ECO:0000259" key="6">
    <source>
        <dbReference type="Pfam" id="PF01368"/>
    </source>
</evidence>
<dbReference type="InterPro" id="IPR004610">
    <property type="entry name" value="RecJ"/>
</dbReference>
<evidence type="ECO:0000256" key="4">
    <source>
        <dbReference type="ARBA" id="ARBA00022801"/>
    </source>
</evidence>
<name>A0A9D2DYG1_9FIRM</name>
<dbReference type="InterPro" id="IPR003156">
    <property type="entry name" value="DHHA1_dom"/>
</dbReference>
<evidence type="ECO:0000256" key="5">
    <source>
        <dbReference type="ARBA" id="ARBA00022839"/>
    </source>
</evidence>
<comment type="caution">
    <text evidence="9">The sequence shown here is derived from an EMBL/GenBank/DDBJ whole genome shotgun (WGS) entry which is preliminary data.</text>
</comment>
<feature type="domain" description="RecJ OB" evidence="8">
    <location>
        <begin position="455"/>
        <end position="538"/>
    </location>
</feature>
<evidence type="ECO:0000256" key="1">
    <source>
        <dbReference type="ARBA" id="ARBA00005915"/>
    </source>
</evidence>
<feature type="domain" description="DHHA1" evidence="7">
    <location>
        <begin position="339"/>
        <end position="430"/>
    </location>
</feature>
<dbReference type="InterPro" id="IPR051673">
    <property type="entry name" value="SSDNA_exonuclease_RecJ"/>
</dbReference>
<keyword evidence="3" id="KW-0540">Nuclease</keyword>
<reference evidence="9" key="1">
    <citation type="journal article" date="2021" name="PeerJ">
        <title>Extensive microbial diversity within the chicken gut microbiome revealed by metagenomics and culture.</title>
        <authorList>
            <person name="Gilroy R."/>
            <person name="Ravi A."/>
            <person name="Getino M."/>
            <person name="Pursley I."/>
            <person name="Horton D.L."/>
            <person name="Alikhan N.F."/>
            <person name="Baker D."/>
            <person name="Gharbi K."/>
            <person name="Hall N."/>
            <person name="Watson M."/>
            <person name="Adriaenssens E.M."/>
            <person name="Foster-Nyarko E."/>
            <person name="Jarju S."/>
            <person name="Secka A."/>
            <person name="Antonio M."/>
            <person name="Oren A."/>
            <person name="Chaudhuri R.R."/>
            <person name="La Ragione R."/>
            <person name="Hildebrand F."/>
            <person name="Pallen M.J."/>
        </authorList>
    </citation>
    <scope>NUCLEOTIDE SEQUENCE</scope>
    <source>
        <strain evidence="9">CHK33-5263</strain>
    </source>
</reference>
<dbReference type="InterPro" id="IPR041122">
    <property type="entry name" value="RecJ_OB"/>
</dbReference>
<dbReference type="NCBIfam" id="TIGR00644">
    <property type="entry name" value="recJ"/>
    <property type="match status" value="1"/>
</dbReference>
<dbReference type="InterPro" id="IPR001667">
    <property type="entry name" value="DDH_dom"/>
</dbReference>
<dbReference type="Gene3D" id="3.10.310.30">
    <property type="match status" value="1"/>
</dbReference>
<dbReference type="Gene3D" id="3.90.1640.30">
    <property type="match status" value="1"/>
</dbReference>
<dbReference type="GO" id="GO:0006310">
    <property type="term" value="P:DNA recombination"/>
    <property type="evidence" value="ECO:0007669"/>
    <property type="project" value="InterPro"/>
</dbReference>
<dbReference type="InterPro" id="IPR038763">
    <property type="entry name" value="DHH_sf"/>
</dbReference>
<comment type="similarity">
    <text evidence="1">Belongs to the RecJ family.</text>
</comment>
<dbReference type="GO" id="GO:0008409">
    <property type="term" value="F:5'-3' exonuclease activity"/>
    <property type="evidence" value="ECO:0007669"/>
    <property type="project" value="InterPro"/>
</dbReference>
<evidence type="ECO:0000259" key="8">
    <source>
        <dbReference type="Pfam" id="PF17768"/>
    </source>
</evidence>
<reference evidence="9" key="2">
    <citation type="submission" date="2021-04" db="EMBL/GenBank/DDBJ databases">
        <authorList>
            <person name="Gilroy R."/>
        </authorList>
    </citation>
    <scope>NUCLEOTIDE SEQUENCE</scope>
    <source>
        <strain evidence="9">CHK33-5263</strain>
    </source>
</reference>
<dbReference type="SUPFAM" id="SSF64182">
    <property type="entry name" value="DHH phosphoesterases"/>
    <property type="match status" value="1"/>
</dbReference>
<keyword evidence="4" id="KW-0378">Hydrolase</keyword>
<sequence length="765" mass="82962">MKKLVREFQLSPAELETVRACATALHLTETVARILYARGMTTEAKMRAFLDPSARHFLSPFLMKGMKEAVALLSQAREEGWRVALFGDYDADGIGALAVLSRALKTFGIEPYLYVPERSEGYGMSIAALDKIFDEFLPDLIVTVDCGISNAAEVKYAQEQGAYVIVTDHHELPDTLPDCITINPKLADDYPYDNLCGAGVAFKLAAALIGEEAFPLVDFAALSTVADSVPLVDENRDIVAEGLKRIARAPRPAFTALMGKTTEVSAQTLAFTIAPRINAAGRMGDAHAALELFTTDNEDAVPALAEKLNVYNAERQRACDELYAQAVAKIREEGAYGNVVMLAAEHWNAGFVGIVAARIAEEFARPALLFVKRGDMLRGSARSIDGVNIFEALKACSDHIEEFGGHSQAAGVNVRADEFEVLKEALNAYIGSRYSREDFVSKLYIAGEGEDHARVAHELALLEPFGMGNRRPLFTVEADAVDANPVKPLSPHLSMNLGGLDLMYFGGAKDLKFLRSSLKKTLVFEYNLSVFRGKEYLKGFVRAVLPAGGDAPLEAFENLLLSVRGKKVTPDMDTASMDAFLAQKIASCAYGLCAVCYNIQTLAAFPSLAGVPADVFRLSAGNAENVVLYAPDFGCDVSAYRDVVFLDEPPANPLQTGHAALHVNGGICGYERLLKVPTERTQLLSVFTLLRSRCAEVVGGSYAEAARSCDSLGLDAETFIFALAVFEELGLLSLEGGRLRMFRGKHTELAASELYRAVARLQEVV</sequence>
<evidence type="ECO:0000256" key="2">
    <source>
        <dbReference type="ARBA" id="ARBA00019841"/>
    </source>
</evidence>
<dbReference type="Pfam" id="PF17768">
    <property type="entry name" value="RecJ_OB"/>
    <property type="match status" value="1"/>
</dbReference>
<dbReference type="Pfam" id="PF02272">
    <property type="entry name" value="DHHA1"/>
    <property type="match status" value="1"/>
</dbReference>
<dbReference type="PANTHER" id="PTHR30255">
    <property type="entry name" value="SINGLE-STRANDED-DNA-SPECIFIC EXONUCLEASE RECJ"/>
    <property type="match status" value="1"/>
</dbReference>
<gene>
    <name evidence="9" type="primary">recJ</name>
    <name evidence="9" type="ORF">H9812_08020</name>
</gene>
<accession>A0A9D2DYG1</accession>
<evidence type="ECO:0000259" key="7">
    <source>
        <dbReference type="Pfam" id="PF02272"/>
    </source>
</evidence>
<evidence type="ECO:0000313" key="10">
    <source>
        <dbReference type="Proteomes" id="UP000824044"/>
    </source>
</evidence>
<dbReference type="AlphaFoldDB" id="A0A9D2DYG1"/>
<dbReference type="Pfam" id="PF01368">
    <property type="entry name" value="DHH"/>
    <property type="match status" value="1"/>
</dbReference>
<dbReference type="EMBL" id="DXBS01000147">
    <property type="protein sequence ID" value="HIZ25390.1"/>
    <property type="molecule type" value="Genomic_DNA"/>
</dbReference>
<evidence type="ECO:0000313" key="9">
    <source>
        <dbReference type="EMBL" id="HIZ25390.1"/>
    </source>
</evidence>